<dbReference type="InterPro" id="IPR036188">
    <property type="entry name" value="FAD/NAD-bd_sf"/>
</dbReference>
<feature type="non-terminal residue" evidence="19">
    <location>
        <position position="458"/>
    </location>
</feature>
<dbReference type="FunFam" id="1.10.405.10:FF:000004">
    <property type="entry name" value="Amine oxidase"/>
    <property type="match status" value="1"/>
</dbReference>
<evidence type="ECO:0000259" key="18">
    <source>
        <dbReference type="Pfam" id="PF01593"/>
    </source>
</evidence>
<reference evidence="19 20" key="1">
    <citation type="submission" date="2014-04" db="EMBL/GenBank/DDBJ databases">
        <title>Genome evolution of avian class.</title>
        <authorList>
            <person name="Zhang G."/>
            <person name="Li C."/>
        </authorList>
    </citation>
    <scope>NUCLEOTIDE SEQUENCE [LARGE SCALE GENOMIC DNA]</scope>
    <source>
        <strain evidence="19">BGI_N320</strain>
    </source>
</reference>
<evidence type="ECO:0000313" key="19">
    <source>
        <dbReference type="EMBL" id="KFO91823.1"/>
    </source>
</evidence>
<feature type="domain" description="Amine oxidase" evidence="18">
    <location>
        <begin position="59"/>
        <end position="458"/>
    </location>
</feature>
<dbReference type="Pfam" id="PF01593">
    <property type="entry name" value="Amino_oxidase"/>
    <property type="match status" value="1"/>
</dbReference>
<comment type="subcellular location">
    <subcellularLocation>
        <location evidence="2">Secreted</location>
    </subcellularLocation>
</comment>
<evidence type="ECO:0000256" key="10">
    <source>
        <dbReference type="ARBA" id="ARBA00023022"/>
    </source>
</evidence>
<dbReference type="AlphaFoldDB" id="A0A091HX38"/>
<evidence type="ECO:0000313" key="20">
    <source>
        <dbReference type="Proteomes" id="UP000054064"/>
    </source>
</evidence>
<evidence type="ECO:0000256" key="9">
    <source>
        <dbReference type="ARBA" id="ARBA00023002"/>
    </source>
</evidence>
<keyword evidence="17" id="KW-0732">Signal</keyword>
<keyword evidence="12" id="KW-0325">Glycoprotein</keyword>
<comment type="cofactor">
    <cofactor evidence="1 16">
        <name>FAD</name>
        <dbReference type="ChEBI" id="CHEBI:57692"/>
    </cofactor>
</comment>
<dbReference type="GO" id="GO:0042742">
    <property type="term" value="P:defense response to bacterium"/>
    <property type="evidence" value="ECO:0007669"/>
    <property type="project" value="UniProtKB-KW"/>
</dbReference>
<evidence type="ECO:0000256" key="12">
    <source>
        <dbReference type="ARBA" id="ARBA00023180"/>
    </source>
</evidence>
<evidence type="ECO:0000256" key="14">
    <source>
        <dbReference type="ARBA" id="ARBA00047637"/>
    </source>
</evidence>
<feature type="binding site" evidence="15">
    <location>
        <position position="276"/>
    </location>
    <ligand>
        <name>FAD</name>
        <dbReference type="ChEBI" id="CHEBI:57692"/>
    </ligand>
</feature>
<keyword evidence="11" id="KW-1015">Disulfide bond</keyword>
<feature type="binding site" evidence="15">
    <location>
        <position position="238"/>
    </location>
    <ligand>
        <name>substrate</name>
    </ligand>
</feature>
<dbReference type="InterPro" id="IPR002937">
    <property type="entry name" value="Amino_oxidase"/>
</dbReference>
<evidence type="ECO:0000256" key="15">
    <source>
        <dbReference type="PIRSR" id="PIRSR601613-1"/>
    </source>
</evidence>
<keyword evidence="7" id="KW-0800">Toxin</keyword>
<dbReference type="Gene3D" id="1.10.405.10">
    <property type="entry name" value="Guanine Nucleotide Dissociation Inhibitor, domain 1"/>
    <property type="match status" value="1"/>
</dbReference>
<dbReference type="EC" id="1.4.3.-" evidence="16"/>
<evidence type="ECO:0000256" key="1">
    <source>
        <dbReference type="ARBA" id="ARBA00001974"/>
    </source>
</evidence>
<feature type="binding site" evidence="15">
    <location>
        <position position="60"/>
    </location>
    <ligand>
        <name>FAD</name>
        <dbReference type="ChEBI" id="CHEBI:57692"/>
    </ligand>
</feature>
<dbReference type="GO" id="GO:0090729">
    <property type="term" value="F:toxin activity"/>
    <property type="evidence" value="ECO:0007669"/>
    <property type="project" value="UniProtKB-KW"/>
</dbReference>
<keyword evidence="10" id="KW-0044">Antibiotic</keyword>
<feature type="signal peptide" evidence="17">
    <location>
        <begin position="1"/>
        <end position="16"/>
    </location>
</feature>
<dbReference type="PRINTS" id="PR00757">
    <property type="entry name" value="AMINEOXDASEF"/>
</dbReference>
<dbReference type="Proteomes" id="UP000054064">
    <property type="component" value="Unassembled WGS sequence"/>
</dbReference>
<gene>
    <name evidence="19" type="ORF">N320_06909</name>
</gene>
<evidence type="ECO:0000256" key="11">
    <source>
        <dbReference type="ARBA" id="ARBA00023157"/>
    </source>
</evidence>
<feature type="binding site" evidence="15">
    <location>
        <begin position="103"/>
        <end position="106"/>
    </location>
    <ligand>
        <name>FAD</name>
        <dbReference type="ChEBI" id="CHEBI:57692"/>
    </ligand>
</feature>
<dbReference type="FunFam" id="3.50.50.60:FF:000450">
    <property type="entry name" value="Amine oxidase"/>
    <property type="match status" value="1"/>
</dbReference>
<evidence type="ECO:0000256" key="5">
    <source>
        <dbReference type="ARBA" id="ARBA00022529"/>
    </source>
</evidence>
<evidence type="ECO:0000256" key="17">
    <source>
        <dbReference type="SAM" id="SignalP"/>
    </source>
</evidence>
<comment type="catalytic activity">
    <reaction evidence="14">
        <text>an L-alpha-amino acid + O2 + H2O = a 2-oxocarboxylate + H2O2 + NH4(+)</text>
        <dbReference type="Rhea" id="RHEA:13781"/>
        <dbReference type="ChEBI" id="CHEBI:15377"/>
        <dbReference type="ChEBI" id="CHEBI:15379"/>
        <dbReference type="ChEBI" id="CHEBI:16240"/>
        <dbReference type="ChEBI" id="CHEBI:28938"/>
        <dbReference type="ChEBI" id="CHEBI:35179"/>
        <dbReference type="ChEBI" id="CHEBI:59869"/>
        <dbReference type="EC" id="1.4.3.2"/>
    </reaction>
</comment>
<keyword evidence="13" id="KW-1199">Hemostasis impairing toxin</keyword>
<dbReference type="InterPro" id="IPR050281">
    <property type="entry name" value="Flavin_monoamine_oxidase"/>
</dbReference>
<dbReference type="InterPro" id="IPR001613">
    <property type="entry name" value="Flavin_amine_oxidase"/>
</dbReference>
<evidence type="ECO:0000256" key="3">
    <source>
        <dbReference type="ARBA" id="ARBA00005465"/>
    </source>
</evidence>
<feature type="binding site" evidence="15">
    <location>
        <position position="439"/>
    </location>
    <ligand>
        <name>FAD</name>
        <dbReference type="ChEBI" id="CHEBI:57692"/>
    </ligand>
</feature>
<comment type="similarity">
    <text evidence="3">Belongs to the flavin monoamine oxidase family. FIG1 subfamily.</text>
</comment>
<dbReference type="SUPFAM" id="SSF51905">
    <property type="entry name" value="FAD/NAD(P)-binding domain"/>
    <property type="match status" value="1"/>
</dbReference>
<dbReference type="GO" id="GO:0005576">
    <property type="term" value="C:extracellular region"/>
    <property type="evidence" value="ECO:0007669"/>
    <property type="project" value="UniProtKB-SubCell"/>
</dbReference>
<keyword evidence="4" id="KW-0964">Secreted</keyword>
<dbReference type="Gene3D" id="3.50.50.60">
    <property type="entry name" value="FAD/NAD(P)-binding domain"/>
    <property type="match status" value="1"/>
</dbReference>
<dbReference type="SUPFAM" id="SSF54373">
    <property type="entry name" value="FAD-linked reductases, C-terminal domain"/>
    <property type="match status" value="1"/>
</dbReference>
<evidence type="ECO:0000256" key="7">
    <source>
        <dbReference type="ARBA" id="ARBA00022656"/>
    </source>
</evidence>
<keyword evidence="5" id="KW-0929">Antimicrobial</keyword>
<dbReference type="Gene3D" id="3.90.660.10">
    <property type="match status" value="1"/>
</dbReference>
<feature type="binding site" evidence="15">
    <location>
        <begin position="79"/>
        <end position="80"/>
    </location>
    <ligand>
        <name>FAD</name>
        <dbReference type="ChEBI" id="CHEBI:57692"/>
    </ligand>
</feature>
<evidence type="ECO:0000256" key="8">
    <source>
        <dbReference type="ARBA" id="ARBA00022827"/>
    </source>
</evidence>
<evidence type="ECO:0000256" key="6">
    <source>
        <dbReference type="ARBA" id="ARBA00022630"/>
    </source>
</evidence>
<name>A0A091HX38_BUCRH</name>
<feature type="binding site" evidence="15">
    <location>
        <position position="106"/>
    </location>
    <ligand>
        <name>substrate</name>
    </ligand>
</feature>
<sequence length="458" mass="51566">SPVLLPILLLAPLLSAKRFPSFPEYCLHDQDYKDLLEVVKHGLGRATRPARVVIVGAGISGLTAAKLLRDAGHKVEVLEASDRVGGRVRTYRPKDQSWYAELGAMRLPRKHRLVHEFLKQFKLKLHPFVQTHNKTWYVLNGVRARAEEVARNPDILNYAVEPSEKGKSAQQLFTETLRKAFETFQASDCKEYLRTYDSFSTKYLIKRGNLSRGAVDMIGDIMNEDSGFFLSFLFSLWHFDVFPNETFDAITGGFDQLLPEAFRNALPNVIRLNSTVEAITTKGGQVRVSYRTPERRETALADYVLVTTTTRATRHIRFQPQLSLPKLHALRSMHYASATKIFLACTERFWEKDGIYGGYNFSSGVGVLLVSYTWNDDADFFLPLPEEKLLDMVFQDLAGGAPQGGAPAMGAFAAFTPYQFTDYAHVLFQHEGRVHFAGEHTAQPHGWIDTALKSAGRA</sequence>
<feature type="non-terminal residue" evidence="19">
    <location>
        <position position="1"/>
    </location>
</feature>
<dbReference type="EMBL" id="KL527906">
    <property type="protein sequence ID" value="KFO91823.1"/>
    <property type="molecule type" value="Genomic_DNA"/>
</dbReference>
<keyword evidence="8 16" id="KW-0274">FAD</keyword>
<dbReference type="GO" id="GO:0009063">
    <property type="term" value="P:amino acid catabolic process"/>
    <property type="evidence" value="ECO:0007669"/>
    <property type="project" value="TreeGrafter"/>
</dbReference>
<accession>A0A091HX38</accession>
<protein>
    <recommendedName>
        <fullName evidence="16">Amine oxidase</fullName>
        <ecNumber evidence="16">1.4.3.-</ecNumber>
    </recommendedName>
</protein>
<organism evidence="19 20">
    <name type="scientific">Buceros rhinoceros silvestris</name>
    <dbReference type="NCBI Taxonomy" id="175836"/>
    <lineage>
        <taxon>Eukaryota</taxon>
        <taxon>Metazoa</taxon>
        <taxon>Chordata</taxon>
        <taxon>Craniata</taxon>
        <taxon>Vertebrata</taxon>
        <taxon>Euteleostomi</taxon>
        <taxon>Archelosauria</taxon>
        <taxon>Archosauria</taxon>
        <taxon>Dinosauria</taxon>
        <taxon>Saurischia</taxon>
        <taxon>Theropoda</taxon>
        <taxon>Coelurosauria</taxon>
        <taxon>Aves</taxon>
        <taxon>Neognathae</taxon>
        <taxon>Neoaves</taxon>
        <taxon>Telluraves</taxon>
        <taxon>Coraciimorphae</taxon>
        <taxon>Bucerotiformes</taxon>
        <taxon>Bucerotidae</taxon>
        <taxon>Buceros</taxon>
    </lineage>
</organism>
<evidence type="ECO:0000256" key="16">
    <source>
        <dbReference type="RuleBase" id="RU362067"/>
    </source>
</evidence>
<evidence type="ECO:0000256" key="13">
    <source>
        <dbReference type="ARBA" id="ARBA00023240"/>
    </source>
</evidence>
<proteinExistence type="inferred from homology"/>
<keyword evidence="6 16" id="KW-0285">Flavoprotein</keyword>
<evidence type="ECO:0000256" key="2">
    <source>
        <dbReference type="ARBA" id="ARBA00004613"/>
    </source>
</evidence>
<dbReference type="PANTHER" id="PTHR10742">
    <property type="entry name" value="FLAVIN MONOAMINE OXIDASE"/>
    <property type="match status" value="1"/>
</dbReference>
<dbReference type="GO" id="GO:0001716">
    <property type="term" value="F:L-amino-acid oxidase activity"/>
    <property type="evidence" value="ECO:0007669"/>
    <property type="project" value="UniProtKB-EC"/>
</dbReference>
<evidence type="ECO:0000256" key="4">
    <source>
        <dbReference type="ARBA" id="ARBA00022525"/>
    </source>
</evidence>
<feature type="chain" id="PRO_5001876216" description="Amine oxidase" evidence="17">
    <location>
        <begin position="17"/>
        <end position="458"/>
    </location>
</feature>
<keyword evidence="20" id="KW-1185">Reference proteome</keyword>
<keyword evidence="9 16" id="KW-0560">Oxidoreductase</keyword>
<dbReference type="PANTHER" id="PTHR10742:SF355">
    <property type="entry name" value="AMINE OXIDASE"/>
    <property type="match status" value="1"/>
</dbReference>